<feature type="transmembrane region" description="Helical" evidence="7">
    <location>
        <begin position="52"/>
        <end position="75"/>
    </location>
</feature>
<dbReference type="Pfam" id="PF07681">
    <property type="entry name" value="DoxX"/>
    <property type="match status" value="1"/>
</dbReference>
<keyword evidence="9" id="KW-1185">Reference proteome</keyword>
<comment type="similarity">
    <text evidence="2">Belongs to the DoxX family.</text>
</comment>
<feature type="transmembrane region" description="Helical" evidence="7">
    <location>
        <begin position="82"/>
        <end position="99"/>
    </location>
</feature>
<evidence type="ECO:0000313" key="8">
    <source>
        <dbReference type="EMBL" id="TDU34328.1"/>
    </source>
</evidence>
<proteinExistence type="inferred from homology"/>
<comment type="caution">
    <text evidence="8">The sequence shown here is derived from an EMBL/GenBank/DDBJ whole genome shotgun (WGS) entry which is preliminary data.</text>
</comment>
<organism evidence="8 9">
    <name type="scientific">Gelidibacter sediminis</name>
    <dbReference type="NCBI Taxonomy" id="1608710"/>
    <lineage>
        <taxon>Bacteria</taxon>
        <taxon>Pseudomonadati</taxon>
        <taxon>Bacteroidota</taxon>
        <taxon>Flavobacteriia</taxon>
        <taxon>Flavobacteriales</taxon>
        <taxon>Flavobacteriaceae</taxon>
        <taxon>Gelidibacter</taxon>
    </lineage>
</organism>
<protein>
    <submittedName>
        <fullName evidence="8">Putative oxidoreductase</fullName>
    </submittedName>
</protein>
<evidence type="ECO:0000256" key="1">
    <source>
        <dbReference type="ARBA" id="ARBA00004651"/>
    </source>
</evidence>
<name>A0A4R7PIZ1_9FLAO</name>
<evidence type="ECO:0000313" key="9">
    <source>
        <dbReference type="Proteomes" id="UP000294689"/>
    </source>
</evidence>
<sequence length="136" mass="14863">MSLLKKIVIRKADVDVGLLVFRILAAGALLKAHGLPKLLDIQASIAHIPDPLGFGGTFSTYYAIFTNVICALCVAFGFLTRFAAFFIITLTLSGLLLIHLHDPANIQDTPIIYSIVFGFIAYMGAGKYSLDHKFFK</sequence>
<dbReference type="PANTHER" id="PTHR33452:SF1">
    <property type="entry name" value="INNER MEMBRANE PROTEIN YPHA-RELATED"/>
    <property type="match status" value="1"/>
</dbReference>
<keyword evidence="6 7" id="KW-0472">Membrane</keyword>
<dbReference type="EMBL" id="SOBW01000010">
    <property type="protein sequence ID" value="TDU34328.1"/>
    <property type="molecule type" value="Genomic_DNA"/>
</dbReference>
<gene>
    <name evidence="8" type="ORF">BXY82_2995</name>
</gene>
<dbReference type="GO" id="GO:0005886">
    <property type="term" value="C:plasma membrane"/>
    <property type="evidence" value="ECO:0007669"/>
    <property type="project" value="UniProtKB-SubCell"/>
</dbReference>
<dbReference type="Proteomes" id="UP000294689">
    <property type="component" value="Unassembled WGS sequence"/>
</dbReference>
<dbReference type="InterPro" id="IPR032808">
    <property type="entry name" value="DoxX"/>
</dbReference>
<reference evidence="8 9" key="1">
    <citation type="submission" date="2019-03" db="EMBL/GenBank/DDBJ databases">
        <title>Genomic Encyclopedia of Archaeal and Bacterial Type Strains, Phase II (KMG-II): from individual species to whole genera.</title>
        <authorList>
            <person name="Goeker M."/>
        </authorList>
    </citation>
    <scope>NUCLEOTIDE SEQUENCE [LARGE SCALE GENOMIC DNA]</scope>
    <source>
        <strain evidence="8 9">DSM 28135</strain>
    </source>
</reference>
<accession>A0A4R7PIZ1</accession>
<evidence type="ECO:0000256" key="7">
    <source>
        <dbReference type="SAM" id="Phobius"/>
    </source>
</evidence>
<keyword evidence="3" id="KW-1003">Cell membrane</keyword>
<keyword evidence="5 7" id="KW-1133">Transmembrane helix</keyword>
<evidence type="ECO:0000256" key="4">
    <source>
        <dbReference type="ARBA" id="ARBA00022692"/>
    </source>
</evidence>
<comment type="subcellular location">
    <subcellularLocation>
        <location evidence="1">Cell membrane</location>
        <topology evidence="1">Multi-pass membrane protein</topology>
    </subcellularLocation>
</comment>
<keyword evidence="4 7" id="KW-0812">Transmembrane</keyword>
<feature type="transmembrane region" description="Helical" evidence="7">
    <location>
        <begin position="111"/>
        <end position="130"/>
    </location>
</feature>
<evidence type="ECO:0000256" key="2">
    <source>
        <dbReference type="ARBA" id="ARBA00006679"/>
    </source>
</evidence>
<evidence type="ECO:0000256" key="3">
    <source>
        <dbReference type="ARBA" id="ARBA00022475"/>
    </source>
</evidence>
<dbReference type="AlphaFoldDB" id="A0A4R7PIZ1"/>
<dbReference type="InterPro" id="IPR051907">
    <property type="entry name" value="DoxX-like_oxidoreductase"/>
</dbReference>
<evidence type="ECO:0000256" key="6">
    <source>
        <dbReference type="ARBA" id="ARBA00023136"/>
    </source>
</evidence>
<dbReference type="PANTHER" id="PTHR33452">
    <property type="entry name" value="OXIDOREDUCTASE CATD-RELATED"/>
    <property type="match status" value="1"/>
</dbReference>
<feature type="transmembrane region" description="Helical" evidence="7">
    <location>
        <begin position="12"/>
        <end position="32"/>
    </location>
</feature>
<evidence type="ECO:0000256" key="5">
    <source>
        <dbReference type="ARBA" id="ARBA00022989"/>
    </source>
</evidence>